<proteinExistence type="predicted"/>
<protein>
    <recommendedName>
        <fullName evidence="1">DNA binding HTH domain-containing protein</fullName>
    </recommendedName>
</protein>
<dbReference type="Proteomes" id="UP000319255">
    <property type="component" value="Unassembled WGS sequence"/>
</dbReference>
<feature type="domain" description="DNA binding HTH" evidence="1">
    <location>
        <begin position="20"/>
        <end position="59"/>
    </location>
</feature>
<comment type="caution">
    <text evidence="2">The sequence shown here is derived from an EMBL/GenBank/DDBJ whole genome shotgun (WGS) entry which is preliminary data.</text>
</comment>
<dbReference type="InterPro" id="IPR009057">
    <property type="entry name" value="Homeodomain-like_sf"/>
</dbReference>
<sequence length="61" mass="6805">MSAPCVVKVDVAGKTFDEAIREFESRLIAEAMRANRYRKVGAARFLGISLDRLHRRIAKGG</sequence>
<dbReference type="Gene3D" id="1.10.10.60">
    <property type="entry name" value="Homeodomain-like"/>
    <property type="match status" value="1"/>
</dbReference>
<keyword evidence="3" id="KW-1185">Reference proteome</keyword>
<dbReference type="AlphaFoldDB" id="A0A501WZP9"/>
<organism evidence="2 3">
    <name type="scientific">Amaricoccus solimangrovi</name>
    <dbReference type="NCBI Taxonomy" id="2589815"/>
    <lineage>
        <taxon>Bacteria</taxon>
        <taxon>Pseudomonadati</taxon>
        <taxon>Pseudomonadota</taxon>
        <taxon>Alphaproteobacteria</taxon>
        <taxon>Rhodobacterales</taxon>
        <taxon>Paracoccaceae</taxon>
        <taxon>Amaricoccus</taxon>
    </lineage>
</organism>
<reference evidence="2 3" key="1">
    <citation type="submission" date="2019-06" db="EMBL/GenBank/DDBJ databases">
        <title>A novel bacterium of genus Amaricoccus, isolated from marine sediment.</title>
        <authorList>
            <person name="Huang H."/>
            <person name="Mo K."/>
            <person name="Hu Y."/>
        </authorList>
    </citation>
    <scope>NUCLEOTIDE SEQUENCE [LARGE SCALE GENOMIC DNA]</scope>
    <source>
        <strain evidence="2 3">HB172011</strain>
    </source>
</reference>
<dbReference type="EMBL" id="VFRP01000003">
    <property type="protein sequence ID" value="TPE52611.1"/>
    <property type="molecule type" value="Genomic_DNA"/>
</dbReference>
<evidence type="ECO:0000313" key="2">
    <source>
        <dbReference type="EMBL" id="TPE52611.1"/>
    </source>
</evidence>
<dbReference type="InterPro" id="IPR002197">
    <property type="entry name" value="HTH_Fis"/>
</dbReference>
<dbReference type="Pfam" id="PF02954">
    <property type="entry name" value="HTH_8"/>
    <property type="match status" value="1"/>
</dbReference>
<dbReference type="SUPFAM" id="SSF46689">
    <property type="entry name" value="Homeodomain-like"/>
    <property type="match status" value="1"/>
</dbReference>
<accession>A0A501WZP9</accession>
<gene>
    <name evidence="2" type="ORF">FJM51_05380</name>
</gene>
<evidence type="ECO:0000313" key="3">
    <source>
        <dbReference type="Proteomes" id="UP000319255"/>
    </source>
</evidence>
<dbReference type="RefSeq" id="WP_140453094.1">
    <property type="nucleotide sequence ID" value="NZ_VFRP01000003.1"/>
</dbReference>
<dbReference type="GO" id="GO:0043565">
    <property type="term" value="F:sequence-specific DNA binding"/>
    <property type="evidence" value="ECO:0007669"/>
    <property type="project" value="InterPro"/>
</dbReference>
<evidence type="ECO:0000259" key="1">
    <source>
        <dbReference type="Pfam" id="PF02954"/>
    </source>
</evidence>
<name>A0A501WZP9_9RHOB</name>